<dbReference type="Pfam" id="PF10412">
    <property type="entry name" value="TrwB_AAD_bind"/>
    <property type="match status" value="1"/>
</dbReference>
<comment type="caution">
    <text evidence="2">The sequence shown here is derived from an EMBL/GenBank/DDBJ whole genome shotgun (WGS) entry which is preliminary data.</text>
</comment>
<evidence type="ECO:0000259" key="1">
    <source>
        <dbReference type="Pfam" id="PF10412"/>
    </source>
</evidence>
<dbReference type="PATRIC" id="fig|362787.3.peg.1068"/>
<evidence type="ECO:0000313" key="2">
    <source>
        <dbReference type="EMBL" id="KIC71975.1"/>
    </source>
</evidence>
<proteinExistence type="predicted"/>
<gene>
    <name evidence="2" type="ORF">DB44_CU00070</name>
</gene>
<accession>A0A0C1JL10</accession>
<dbReference type="Proteomes" id="UP000031465">
    <property type="component" value="Unassembled WGS sequence"/>
</dbReference>
<reference evidence="2 3" key="1">
    <citation type="journal article" date="2014" name="Mol. Biol. Evol.">
        <title>Massive expansion of Ubiquitination-related gene families within the Chlamydiae.</title>
        <authorList>
            <person name="Domman D."/>
            <person name="Collingro A."/>
            <person name="Lagkouvardos I."/>
            <person name="Gehre L."/>
            <person name="Weinmaier T."/>
            <person name="Rattei T."/>
            <person name="Subtil A."/>
            <person name="Horn M."/>
        </authorList>
    </citation>
    <scope>NUCLEOTIDE SEQUENCE [LARGE SCALE GENOMIC DNA]</scope>
    <source>
        <strain evidence="2 3">EI2</strain>
    </source>
</reference>
<dbReference type="AlphaFoldDB" id="A0A0C1JL10"/>
<feature type="domain" description="Type IV secretion system coupling protein TraD DNA-binding" evidence="1">
    <location>
        <begin position="1"/>
        <end position="98"/>
    </location>
</feature>
<evidence type="ECO:0000313" key="3">
    <source>
        <dbReference type="Proteomes" id="UP000031465"/>
    </source>
</evidence>
<dbReference type="EMBL" id="JSAN01000067">
    <property type="protein sequence ID" value="KIC71975.1"/>
    <property type="molecule type" value="Genomic_DNA"/>
</dbReference>
<dbReference type="InterPro" id="IPR019476">
    <property type="entry name" value="T4SS_TraD_DNA-bd"/>
</dbReference>
<name>A0A0C1JL10_9BACT</name>
<sequence length="110" mass="12691">MTLLPNFERRLWYIIDELPILSRLRDLDMLLAESRKLRRLRRSGLAKSCPVGSHLKESCRSNVDRQLCTKIVFAEQNPLHAGRLAEMFGGKKLESIKKGCLMEPMTFEMG</sequence>
<organism evidence="2 3">
    <name type="scientific">Candidatus Protochlamydia amoebophila</name>
    <dbReference type="NCBI Taxonomy" id="362787"/>
    <lineage>
        <taxon>Bacteria</taxon>
        <taxon>Pseudomonadati</taxon>
        <taxon>Chlamydiota</taxon>
        <taxon>Chlamydiia</taxon>
        <taxon>Parachlamydiales</taxon>
        <taxon>Parachlamydiaceae</taxon>
        <taxon>Candidatus Protochlamydia</taxon>
    </lineage>
</organism>
<protein>
    <recommendedName>
        <fullName evidence="1">Type IV secretion system coupling protein TraD DNA-binding domain-containing protein</fullName>
    </recommendedName>
</protein>